<evidence type="ECO:0000256" key="2">
    <source>
        <dbReference type="SAM" id="MobiDB-lite"/>
    </source>
</evidence>
<proteinExistence type="inferred from homology"/>
<reference evidence="4 5" key="1">
    <citation type="submission" date="2018-05" db="EMBL/GenBank/DDBJ databases">
        <title>The Hungate 1000. A catalogue of reference genomes from the rumen microbiome.</title>
        <authorList>
            <person name="Kelly W."/>
        </authorList>
    </citation>
    <scope>NUCLEOTIDE SEQUENCE [LARGE SCALE GENOMIC DNA]</scope>
    <source>
        <strain evidence="4 5">NLAE-zl-C242</strain>
    </source>
</reference>
<dbReference type="InterPro" id="IPR034829">
    <property type="entry name" value="DnaD-like_sf"/>
</dbReference>
<dbReference type="EMBL" id="QGDL01000012">
    <property type="protein sequence ID" value="PWJ23832.1"/>
    <property type="molecule type" value="Genomic_DNA"/>
</dbReference>
<feature type="region of interest" description="Disordered" evidence="2">
    <location>
        <begin position="358"/>
        <end position="377"/>
    </location>
</feature>
<dbReference type="RefSeq" id="WP_109732667.1">
    <property type="nucleotide sequence ID" value="NZ_BAAACK010000025.1"/>
</dbReference>
<evidence type="ECO:0000313" key="5">
    <source>
        <dbReference type="Proteomes" id="UP000245845"/>
    </source>
</evidence>
<dbReference type="PROSITE" id="PS00018">
    <property type="entry name" value="EF_HAND_1"/>
    <property type="match status" value="1"/>
</dbReference>
<dbReference type="OrthoDB" id="1652900at2"/>
<dbReference type="InterPro" id="IPR018247">
    <property type="entry name" value="EF_Hand_1_Ca_BS"/>
</dbReference>
<organism evidence="4 5">
    <name type="scientific">Faecalicatena orotica</name>
    <dbReference type="NCBI Taxonomy" id="1544"/>
    <lineage>
        <taxon>Bacteria</taxon>
        <taxon>Bacillati</taxon>
        <taxon>Bacillota</taxon>
        <taxon>Clostridia</taxon>
        <taxon>Lachnospirales</taxon>
        <taxon>Lachnospiraceae</taxon>
        <taxon>Faecalicatena</taxon>
    </lineage>
</organism>
<name>A0A2Y9BIS8_9FIRM</name>
<dbReference type="Proteomes" id="UP000245845">
    <property type="component" value="Unassembled WGS sequence"/>
</dbReference>
<comment type="similarity">
    <text evidence="1">Belongs to the DnaB/DnaD family.</text>
</comment>
<dbReference type="InterPro" id="IPR006343">
    <property type="entry name" value="DnaB/C_C"/>
</dbReference>
<dbReference type="PANTHER" id="PTHR37293:SF5">
    <property type="entry name" value="DNA REPLICATION PROTEIN"/>
    <property type="match status" value="1"/>
</dbReference>
<evidence type="ECO:0000259" key="3">
    <source>
        <dbReference type="Pfam" id="PF07261"/>
    </source>
</evidence>
<accession>A0A2Y9BIS8</accession>
<dbReference type="Pfam" id="PF07261">
    <property type="entry name" value="DnaB_2"/>
    <property type="match status" value="2"/>
</dbReference>
<feature type="domain" description="DnaB/C C-terminal" evidence="3">
    <location>
        <begin position="192"/>
        <end position="263"/>
    </location>
</feature>
<protein>
    <submittedName>
        <fullName evidence="4">DnaD/phage-associated family protein</fullName>
    </submittedName>
</protein>
<evidence type="ECO:0000313" key="4">
    <source>
        <dbReference type="EMBL" id="PWJ23832.1"/>
    </source>
</evidence>
<dbReference type="SUPFAM" id="SSF158499">
    <property type="entry name" value="DnaD domain-like"/>
    <property type="match status" value="2"/>
</dbReference>
<dbReference type="Gene3D" id="1.10.10.630">
    <property type="entry name" value="DnaD domain-like"/>
    <property type="match status" value="2"/>
</dbReference>
<dbReference type="NCBIfam" id="TIGR01446">
    <property type="entry name" value="DnaD_dom"/>
    <property type="match status" value="2"/>
</dbReference>
<keyword evidence="5" id="KW-1185">Reference proteome</keyword>
<sequence length="393" mass="43970">MKTLTLKNKFQTNATLVTNDFIDNYMINANGEFVKVYLFLLRHLDDPCSNLTISMIADCLNNTENDILRAFRYWESEGLLTVDKDGEGRITGLELEQTPSITSRKVTAPKVPAVNEKPVLREVKPLASAASALAAVPEPVMAFEPAAVSDPVPVFETVAVPEPVSAPKAVQKSKAIPLTSFKAQKELKSLLFIAEQYLGKTLSRTDVDAITYFYETLGMSADLIEYLIESCVENGHKSIHYIQKVALSWSDSGVTTIDQARRQSANYSKSSYTVLNAFGIKNRGPAAAELTFIRKWTEELGFSLDIIQEACNRTIAATHQPSFEYADTILCKWYESQVRHLKDIAVLDAAYQKEKAARTTVQNRQKPVSKNMNNFERRSYDMDSLEEQLLNSN</sequence>
<gene>
    <name evidence="4" type="ORF">A8806_11278</name>
</gene>
<dbReference type="AlphaFoldDB" id="A0A2Y9BIS8"/>
<feature type="compositionally biased region" description="Polar residues" evidence="2">
    <location>
        <begin position="359"/>
        <end position="374"/>
    </location>
</feature>
<comment type="caution">
    <text evidence="4">The sequence shown here is derived from an EMBL/GenBank/DDBJ whole genome shotgun (WGS) entry which is preliminary data.</text>
</comment>
<dbReference type="InterPro" id="IPR053162">
    <property type="entry name" value="DnaD"/>
</dbReference>
<feature type="domain" description="DnaB/C C-terminal" evidence="3">
    <location>
        <begin position="284"/>
        <end position="343"/>
    </location>
</feature>
<evidence type="ECO:0000256" key="1">
    <source>
        <dbReference type="ARBA" id="ARBA00093462"/>
    </source>
</evidence>
<dbReference type="PANTHER" id="PTHR37293">
    <property type="entry name" value="PHAGE REPLICATION PROTEIN-RELATED"/>
    <property type="match status" value="1"/>
</dbReference>